<dbReference type="Proteomes" id="UP000315003">
    <property type="component" value="Chromosome"/>
</dbReference>
<dbReference type="InterPro" id="IPR014048">
    <property type="entry name" value="MethylDNA_cys_MeTrfase_DNA-bd"/>
</dbReference>
<gene>
    <name evidence="10" type="primary">ogt</name>
    <name evidence="10" type="ORF">SV7mr_42140</name>
</gene>
<dbReference type="FunFam" id="1.10.10.10:FF:000214">
    <property type="entry name" value="Methylated-DNA--protein-cysteine methyltransferase"/>
    <property type="match status" value="1"/>
</dbReference>
<name>A0A517SZU3_9BACT</name>
<dbReference type="RefSeq" id="WP_145275909.1">
    <property type="nucleotide sequence ID" value="NZ_CP036272.1"/>
</dbReference>
<keyword evidence="11" id="KW-1185">Reference proteome</keyword>
<evidence type="ECO:0000256" key="5">
    <source>
        <dbReference type="ARBA" id="ARBA00022679"/>
    </source>
</evidence>
<dbReference type="InterPro" id="IPR036217">
    <property type="entry name" value="MethylDNA_cys_MeTrfase_DNAb"/>
</dbReference>
<evidence type="ECO:0000259" key="9">
    <source>
        <dbReference type="Pfam" id="PF01035"/>
    </source>
</evidence>
<dbReference type="InterPro" id="IPR001497">
    <property type="entry name" value="MethylDNA_cys_MeTrfase_AS"/>
</dbReference>
<dbReference type="Gene3D" id="1.10.10.10">
    <property type="entry name" value="Winged helix-like DNA-binding domain superfamily/Winged helix DNA-binding domain"/>
    <property type="match status" value="1"/>
</dbReference>
<evidence type="ECO:0000313" key="10">
    <source>
        <dbReference type="EMBL" id="QDT61675.1"/>
    </source>
</evidence>
<evidence type="ECO:0000313" key="11">
    <source>
        <dbReference type="Proteomes" id="UP000315003"/>
    </source>
</evidence>
<evidence type="ECO:0000256" key="1">
    <source>
        <dbReference type="ARBA" id="ARBA00001286"/>
    </source>
</evidence>
<dbReference type="PANTHER" id="PTHR10815">
    <property type="entry name" value="METHYLATED-DNA--PROTEIN-CYSTEINE METHYLTRANSFERASE"/>
    <property type="match status" value="1"/>
</dbReference>
<dbReference type="PROSITE" id="PS00374">
    <property type="entry name" value="MGMT"/>
    <property type="match status" value="1"/>
</dbReference>
<dbReference type="NCBIfam" id="TIGR00589">
    <property type="entry name" value="ogt"/>
    <property type="match status" value="1"/>
</dbReference>
<comment type="similarity">
    <text evidence="2">Belongs to the MGMT family.</text>
</comment>
<dbReference type="GO" id="GO:0032259">
    <property type="term" value="P:methylation"/>
    <property type="evidence" value="ECO:0007669"/>
    <property type="project" value="UniProtKB-KW"/>
</dbReference>
<dbReference type="EC" id="2.1.1.63" evidence="3"/>
<dbReference type="InterPro" id="IPR036388">
    <property type="entry name" value="WH-like_DNA-bd_sf"/>
</dbReference>
<reference evidence="10 11" key="1">
    <citation type="submission" date="2019-02" db="EMBL/GenBank/DDBJ databases">
        <title>Deep-cultivation of Planctomycetes and their phenomic and genomic characterization uncovers novel biology.</title>
        <authorList>
            <person name="Wiegand S."/>
            <person name="Jogler M."/>
            <person name="Boedeker C."/>
            <person name="Pinto D."/>
            <person name="Vollmers J."/>
            <person name="Rivas-Marin E."/>
            <person name="Kohn T."/>
            <person name="Peeters S.H."/>
            <person name="Heuer A."/>
            <person name="Rast P."/>
            <person name="Oberbeckmann S."/>
            <person name="Bunk B."/>
            <person name="Jeske O."/>
            <person name="Meyerdierks A."/>
            <person name="Storesund J.E."/>
            <person name="Kallscheuer N."/>
            <person name="Luecker S."/>
            <person name="Lage O.M."/>
            <person name="Pohl T."/>
            <person name="Merkel B.J."/>
            <person name="Hornburger P."/>
            <person name="Mueller R.-W."/>
            <person name="Bruemmer F."/>
            <person name="Labrenz M."/>
            <person name="Spormann A.M."/>
            <person name="Op den Camp H."/>
            <person name="Overmann J."/>
            <person name="Amann R."/>
            <person name="Jetten M.S.M."/>
            <person name="Mascher T."/>
            <person name="Medema M.H."/>
            <person name="Devos D.P."/>
            <person name="Kaster A.-K."/>
            <person name="Ovreas L."/>
            <person name="Rohde M."/>
            <person name="Galperin M.Y."/>
            <person name="Jogler C."/>
        </authorList>
    </citation>
    <scope>NUCLEOTIDE SEQUENCE [LARGE SCALE GENOMIC DNA]</scope>
    <source>
        <strain evidence="10 11">SV_7m_r</strain>
    </source>
</reference>
<dbReference type="SUPFAM" id="SSF46767">
    <property type="entry name" value="Methylated DNA-protein cysteine methyltransferase, C-terminal domain"/>
    <property type="match status" value="1"/>
</dbReference>
<dbReference type="OrthoDB" id="9783680at2"/>
<evidence type="ECO:0000256" key="7">
    <source>
        <dbReference type="ARBA" id="ARBA00023204"/>
    </source>
</evidence>
<keyword evidence="6" id="KW-0227">DNA damage</keyword>
<dbReference type="PANTHER" id="PTHR10815:SF5">
    <property type="entry name" value="METHYLATED-DNA--PROTEIN-CYSTEINE METHYLTRANSFERASE"/>
    <property type="match status" value="1"/>
</dbReference>
<feature type="domain" description="Methylated-DNA-[protein]-cysteine S-methyltransferase DNA binding" evidence="9">
    <location>
        <begin position="101"/>
        <end position="182"/>
    </location>
</feature>
<evidence type="ECO:0000256" key="2">
    <source>
        <dbReference type="ARBA" id="ARBA00008711"/>
    </source>
</evidence>
<accession>A0A517SZU3</accession>
<comment type="catalytic activity">
    <reaction evidence="8">
        <text>a 6-O-methyl-2'-deoxyguanosine in DNA + L-cysteinyl-[protein] = S-methyl-L-cysteinyl-[protein] + a 2'-deoxyguanosine in DNA</text>
        <dbReference type="Rhea" id="RHEA:24000"/>
        <dbReference type="Rhea" id="RHEA-COMP:10131"/>
        <dbReference type="Rhea" id="RHEA-COMP:10132"/>
        <dbReference type="Rhea" id="RHEA-COMP:11367"/>
        <dbReference type="Rhea" id="RHEA-COMP:11368"/>
        <dbReference type="ChEBI" id="CHEBI:29950"/>
        <dbReference type="ChEBI" id="CHEBI:82612"/>
        <dbReference type="ChEBI" id="CHEBI:85445"/>
        <dbReference type="ChEBI" id="CHEBI:85448"/>
        <dbReference type="EC" id="2.1.1.63"/>
    </reaction>
</comment>
<keyword evidence="5 10" id="KW-0808">Transferase</keyword>
<proteinExistence type="inferred from homology"/>
<keyword evidence="4 10" id="KW-0489">Methyltransferase</keyword>
<evidence type="ECO:0000256" key="3">
    <source>
        <dbReference type="ARBA" id="ARBA00011918"/>
    </source>
</evidence>
<evidence type="ECO:0000256" key="4">
    <source>
        <dbReference type="ARBA" id="ARBA00022603"/>
    </source>
</evidence>
<organism evidence="10 11">
    <name type="scientific">Stieleria bergensis</name>
    <dbReference type="NCBI Taxonomy" id="2528025"/>
    <lineage>
        <taxon>Bacteria</taxon>
        <taxon>Pseudomonadati</taxon>
        <taxon>Planctomycetota</taxon>
        <taxon>Planctomycetia</taxon>
        <taxon>Pirellulales</taxon>
        <taxon>Pirellulaceae</taxon>
        <taxon>Stieleria</taxon>
    </lineage>
</organism>
<evidence type="ECO:0000256" key="6">
    <source>
        <dbReference type="ARBA" id="ARBA00022763"/>
    </source>
</evidence>
<keyword evidence="7" id="KW-0234">DNA repair</keyword>
<dbReference type="CDD" id="cd06445">
    <property type="entry name" value="ATase"/>
    <property type="match status" value="1"/>
</dbReference>
<evidence type="ECO:0000256" key="8">
    <source>
        <dbReference type="ARBA" id="ARBA00049348"/>
    </source>
</evidence>
<dbReference type="GO" id="GO:0006281">
    <property type="term" value="P:DNA repair"/>
    <property type="evidence" value="ECO:0007669"/>
    <property type="project" value="UniProtKB-KW"/>
</dbReference>
<protein>
    <recommendedName>
        <fullName evidence="3">methylated-DNA--[protein]-cysteine S-methyltransferase</fullName>
        <ecNumber evidence="3">2.1.1.63</ecNumber>
    </recommendedName>
</protein>
<dbReference type="AlphaFoldDB" id="A0A517SZU3"/>
<dbReference type="Pfam" id="PF01035">
    <property type="entry name" value="DNA_binding_1"/>
    <property type="match status" value="1"/>
</dbReference>
<sequence>MMTAPLTLANNCSEHPTPLGIMHATWNRQGLHALSWQPPTEPIALEPIALEPIGLEPAANAASLPLQLDRCLQRYFDADTSVPDRRELFDEISIDETGWTDFQRRVYQHCRKIPAGETRTYQQLASAAGSPNASRAVGSTMARNRLLLVIPCHRVVGADGSLRGFSAQGGLDSKRFLLNLESQ</sequence>
<comment type="catalytic activity">
    <reaction evidence="1">
        <text>a 4-O-methyl-thymidine in DNA + L-cysteinyl-[protein] = a thymidine in DNA + S-methyl-L-cysteinyl-[protein]</text>
        <dbReference type="Rhea" id="RHEA:53428"/>
        <dbReference type="Rhea" id="RHEA-COMP:10131"/>
        <dbReference type="Rhea" id="RHEA-COMP:10132"/>
        <dbReference type="Rhea" id="RHEA-COMP:13555"/>
        <dbReference type="Rhea" id="RHEA-COMP:13556"/>
        <dbReference type="ChEBI" id="CHEBI:29950"/>
        <dbReference type="ChEBI" id="CHEBI:82612"/>
        <dbReference type="ChEBI" id="CHEBI:137386"/>
        <dbReference type="ChEBI" id="CHEBI:137387"/>
        <dbReference type="EC" id="2.1.1.63"/>
    </reaction>
</comment>
<dbReference type="EMBL" id="CP036272">
    <property type="protein sequence ID" value="QDT61675.1"/>
    <property type="molecule type" value="Genomic_DNA"/>
</dbReference>
<dbReference type="GO" id="GO:0003908">
    <property type="term" value="F:methylated-DNA-[protein]-cysteine S-methyltransferase activity"/>
    <property type="evidence" value="ECO:0007669"/>
    <property type="project" value="UniProtKB-EC"/>
</dbReference>